<evidence type="ECO:0000259" key="2">
    <source>
        <dbReference type="Pfam" id="PF00534"/>
    </source>
</evidence>
<dbReference type="PANTHER" id="PTHR46401:SF2">
    <property type="entry name" value="GLYCOSYLTRANSFERASE WBBK-RELATED"/>
    <property type="match status" value="1"/>
</dbReference>
<dbReference type="InterPro" id="IPR028098">
    <property type="entry name" value="Glyco_trans_4-like_N"/>
</dbReference>
<accession>A0A841KV97</accession>
<sequence>MKIGIDARVASWHIGSGLGNYTSQIISNLKDIDLFNTYMLFYPEKKDRSFANLYRSSYEEERERRDDFWKLMYGTEWDRDPKVDIFHNTVNGIGIPSMGKHRLVITLHDLIPYIMPETVDKPHLDYVLRHTPEAIARADKIITVSHHSKKDIMRYFDVSKEKVEVIYHAADKIFRPVDKSDAKNKIAEEYQITSPYILYLGGFSPRKNIARLIRAFHMICHEFEEDYKLVILGEPSRTYGNLRRLTEKLSIEDKVIFTGFVPTGDLPLFYNACECFVYPSLYEGFGLPPLEAAACGVPVVTSKVSSIPEIMGNSCTYINPLEIVDIAQGIYDTIVDQELRGQLIQRGLAHTRKFSWEKASKETLKVYDSLSK</sequence>
<dbReference type="CDD" id="cd03809">
    <property type="entry name" value="GT4_MtfB-like"/>
    <property type="match status" value="1"/>
</dbReference>
<feature type="domain" description="Glycosyl transferase family 1" evidence="2">
    <location>
        <begin position="193"/>
        <end position="347"/>
    </location>
</feature>
<evidence type="ECO:0000256" key="1">
    <source>
        <dbReference type="ARBA" id="ARBA00022679"/>
    </source>
</evidence>
<evidence type="ECO:0000313" key="5">
    <source>
        <dbReference type="Proteomes" id="UP000579281"/>
    </source>
</evidence>
<comment type="caution">
    <text evidence="4">The sequence shown here is derived from an EMBL/GenBank/DDBJ whole genome shotgun (WGS) entry which is preliminary data.</text>
</comment>
<feature type="domain" description="Glycosyltransferase subfamily 4-like N-terminal" evidence="3">
    <location>
        <begin position="52"/>
        <end position="171"/>
    </location>
</feature>
<gene>
    <name evidence="4" type="ORF">HNQ80_002031</name>
</gene>
<evidence type="ECO:0000259" key="3">
    <source>
        <dbReference type="Pfam" id="PF13439"/>
    </source>
</evidence>
<dbReference type="FunFam" id="3.40.50.2000:FF:000119">
    <property type="entry name" value="Glycosyl transferase group 1"/>
    <property type="match status" value="1"/>
</dbReference>
<dbReference type="PANTHER" id="PTHR46401">
    <property type="entry name" value="GLYCOSYLTRANSFERASE WBBK-RELATED"/>
    <property type="match status" value="1"/>
</dbReference>
<keyword evidence="1 4" id="KW-0808">Transferase</keyword>
<name>A0A841KV97_9FIRM</name>
<dbReference type="Gene3D" id="3.40.50.2000">
    <property type="entry name" value="Glycogen Phosphorylase B"/>
    <property type="match status" value="2"/>
</dbReference>
<dbReference type="EMBL" id="JACHEN010000011">
    <property type="protein sequence ID" value="MBB6215940.1"/>
    <property type="molecule type" value="Genomic_DNA"/>
</dbReference>
<dbReference type="GO" id="GO:0016757">
    <property type="term" value="F:glycosyltransferase activity"/>
    <property type="evidence" value="ECO:0007669"/>
    <property type="project" value="InterPro"/>
</dbReference>
<dbReference type="AlphaFoldDB" id="A0A841KV97"/>
<dbReference type="Pfam" id="PF13439">
    <property type="entry name" value="Glyco_transf_4"/>
    <property type="match status" value="1"/>
</dbReference>
<protein>
    <submittedName>
        <fullName evidence="4">Glycosyltransferase involved in cell wall biosynthesis</fullName>
    </submittedName>
</protein>
<dbReference type="GO" id="GO:0009103">
    <property type="term" value="P:lipopolysaccharide biosynthetic process"/>
    <property type="evidence" value="ECO:0007669"/>
    <property type="project" value="TreeGrafter"/>
</dbReference>
<dbReference type="Pfam" id="PF00534">
    <property type="entry name" value="Glycos_transf_1"/>
    <property type="match status" value="1"/>
</dbReference>
<proteinExistence type="predicted"/>
<organism evidence="4 5">
    <name type="scientific">Anaerosolibacter carboniphilus</name>
    <dbReference type="NCBI Taxonomy" id="1417629"/>
    <lineage>
        <taxon>Bacteria</taxon>
        <taxon>Bacillati</taxon>
        <taxon>Bacillota</taxon>
        <taxon>Clostridia</taxon>
        <taxon>Peptostreptococcales</taxon>
        <taxon>Thermotaleaceae</taxon>
        <taxon>Anaerosolibacter</taxon>
    </lineage>
</organism>
<dbReference type="InterPro" id="IPR001296">
    <property type="entry name" value="Glyco_trans_1"/>
</dbReference>
<reference evidence="4 5" key="1">
    <citation type="submission" date="2020-08" db="EMBL/GenBank/DDBJ databases">
        <title>Genomic Encyclopedia of Type Strains, Phase IV (KMG-IV): sequencing the most valuable type-strain genomes for metagenomic binning, comparative biology and taxonomic classification.</title>
        <authorList>
            <person name="Goeker M."/>
        </authorList>
    </citation>
    <scope>NUCLEOTIDE SEQUENCE [LARGE SCALE GENOMIC DNA]</scope>
    <source>
        <strain evidence="4 5">DSM 103526</strain>
    </source>
</reference>
<dbReference type="Proteomes" id="UP000579281">
    <property type="component" value="Unassembled WGS sequence"/>
</dbReference>
<dbReference type="RefSeq" id="WP_184310489.1">
    <property type="nucleotide sequence ID" value="NZ_JACHEN010000011.1"/>
</dbReference>
<keyword evidence="5" id="KW-1185">Reference proteome</keyword>
<evidence type="ECO:0000313" key="4">
    <source>
        <dbReference type="EMBL" id="MBB6215940.1"/>
    </source>
</evidence>
<dbReference type="SUPFAM" id="SSF53756">
    <property type="entry name" value="UDP-Glycosyltransferase/glycogen phosphorylase"/>
    <property type="match status" value="1"/>
</dbReference>